<keyword evidence="8" id="KW-1133">Transmembrane helix</keyword>
<evidence type="ECO:0000259" key="20">
    <source>
        <dbReference type="Pfam" id="PF17039"/>
    </source>
</evidence>
<keyword evidence="11" id="KW-0325">Glycoprotein</keyword>
<keyword evidence="10" id="KW-0472">Membrane</keyword>
<dbReference type="Gene3D" id="3.40.50.11660">
    <property type="entry name" value="Glycosyl transferase family 10, C-terminal domain"/>
    <property type="match status" value="1"/>
</dbReference>
<comment type="catalytic activity">
    <reaction evidence="14">
        <text>an alpha-Neu5Ac-(2-&gt;3)-beta-D-Gal-(1-&gt;4)-beta-D-GlcNAc6S derivative + GDP-beta-L-fucose = an alpha-Neu5Ac-(2-&gt;3)-beta-D-Gal-(1-&gt;4)-[alpha-L-Fuc-(1-&gt;3)]-beta-D-GlcNAc6S derivative + GDP + H(+)</text>
        <dbReference type="Rhea" id="RHEA:62004"/>
        <dbReference type="ChEBI" id="CHEBI:15378"/>
        <dbReference type="ChEBI" id="CHEBI:57273"/>
        <dbReference type="ChEBI" id="CHEBI:58189"/>
        <dbReference type="ChEBI" id="CHEBI:145344"/>
        <dbReference type="ChEBI" id="CHEBI:145345"/>
    </reaction>
    <physiologicalReaction direction="left-to-right" evidence="14">
        <dbReference type="Rhea" id="RHEA:62005"/>
    </physiologicalReaction>
</comment>
<keyword evidence="5 18" id="KW-0808">Transferase</keyword>
<keyword evidence="12" id="KW-0395">Inflammatory response</keyword>
<keyword evidence="6 18" id="KW-0812">Transmembrane</keyword>
<dbReference type="Pfam" id="PF00852">
    <property type="entry name" value="Glyco_transf_10"/>
    <property type="match status" value="1"/>
</dbReference>
<dbReference type="PANTHER" id="PTHR11929">
    <property type="entry name" value="ALPHA- 1,3 -FUCOSYLTRANSFERASE"/>
    <property type="match status" value="1"/>
</dbReference>
<evidence type="ECO:0000256" key="14">
    <source>
        <dbReference type="ARBA" id="ARBA00035849"/>
    </source>
</evidence>
<dbReference type="EC" id="2.4.1.-" evidence="18"/>
<dbReference type="AlphaFoldDB" id="A0A8T2NIQ2"/>
<evidence type="ECO:0000256" key="8">
    <source>
        <dbReference type="ARBA" id="ARBA00022989"/>
    </source>
</evidence>
<evidence type="ECO:0000313" key="22">
    <source>
        <dbReference type="Proteomes" id="UP000824540"/>
    </source>
</evidence>
<dbReference type="InterPro" id="IPR038577">
    <property type="entry name" value="GT10-like_C_sf"/>
</dbReference>
<evidence type="ECO:0000313" key="21">
    <source>
        <dbReference type="EMBL" id="KAG9337542.1"/>
    </source>
</evidence>
<dbReference type="GO" id="GO:0006954">
    <property type="term" value="P:inflammatory response"/>
    <property type="evidence" value="ECO:0007669"/>
    <property type="project" value="UniProtKB-KW"/>
</dbReference>
<dbReference type="InterPro" id="IPR001503">
    <property type="entry name" value="Glyco_trans_10"/>
</dbReference>
<comment type="similarity">
    <text evidence="3 18">Belongs to the glycosyltransferase 10 family.</text>
</comment>
<accession>A0A8T2NIQ2</accession>
<dbReference type="OrthoDB" id="427096at2759"/>
<evidence type="ECO:0000256" key="17">
    <source>
        <dbReference type="ARBA" id="ARBA00046186"/>
    </source>
</evidence>
<organism evidence="21 22">
    <name type="scientific">Albula glossodonta</name>
    <name type="common">roundjaw bonefish</name>
    <dbReference type="NCBI Taxonomy" id="121402"/>
    <lineage>
        <taxon>Eukaryota</taxon>
        <taxon>Metazoa</taxon>
        <taxon>Chordata</taxon>
        <taxon>Craniata</taxon>
        <taxon>Vertebrata</taxon>
        <taxon>Euteleostomi</taxon>
        <taxon>Actinopterygii</taxon>
        <taxon>Neopterygii</taxon>
        <taxon>Teleostei</taxon>
        <taxon>Albuliformes</taxon>
        <taxon>Albulidae</taxon>
        <taxon>Albula</taxon>
    </lineage>
</organism>
<reference evidence="21" key="1">
    <citation type="thesis" date="2021" institute="BYU ScholarsArchive" country="Provo, UT, USA">
        <title>Applications of and Algorithms for Genome Assembly and Genomic Analyses with an Emphasis on Marine Teleosts.</title>
        <authorList>
            <person name="Pickett B.D."/>
        </authorList>
    </citation>
    <scope>NUCLEOTIDE SEQUENCE</scope>
    <source>
        <strain evidence="21">HI-2016</strain>
    </source>
</reference>
<evidence type="ECO:0000256" key="16">
    <source>
        <dbReference type="ARBA" id="ARBA00036481"/>
    </source>
</evidence>
<sequence>MPDCAAKFGIHGCTITTDRDVYSQADAVIVHHREIMGNLSRLPKRSRPQRQKWIWMNFESPTHTSGLEYLEGIFNWTMSYKVGSDIFMPYGYLRRRKAPRSSPVLLPHKKKLVAWVISNWNEDHARVAFYWNLQKYIPIDVYGRDARMLVNNSVVQTVSQYKFYLAFENSQHTDYITEKLWRNALGSSAVPVVLGPPRSNYERFLPGDAFIHVNDFKTPKKLAAYLRFLAKNPHLYKRYFNWKRKYTVHVTPFWHEHYCEACKAVRAGREAGSCFLAQNAGPTLSNLFHRYTSGEECSYPLRTVRSVPYCGASTDSTPLFHHRAGTENQLI</sequence>
<evidence type="ECO:0000256" key="13">
    <source>
        <dbReference type="ARBA" id="ARBA00029329"/>
    </source>
</evidence>
<evidence type="ECO:0000259" key="19">
    <source>
        <dbReference type="Pfam" id="PF00852"/>
    </source>
</evidence>
<protein>
    <recommendedName>
        <fullName evidence="18">Fucosyltransferase</fullName>
        <ecNumber evidence="18">2.4.1.-</ecNumber>
    </recommendedName>
</protein>
<evidence type="ECO:0000256" key="11">
    <source>
        <dbReference type="ARBA" id="ARBA00023180"/>
    </source>
</evidence>
<keyword evidence="7" id="KW-0735">Signal-anchor</keyword>
<evidence type="ECO:0000256" key="18">
    <source>
        <dbReference type="RuleBase" id="RU003832"/>
    </source>
</evidence>
<name>A0A8T2NIQ2_9TELE</name>
<dbReference type="SUPFAM" id="SSF53756">
    <property type="entry name" value="UDP-Glycosyltransferase/glycogen phosphorylase"/>
    <property type="match status" value="1"/>
</dbReference>
<dbReference type="FunFam" id="3.40.50.11660:FF:000001">
    <property type="entry name" value="alpha-(1,3)-fucosyltransferase 9"/>
    <property type="match status" value="1"/>
</dbReference>
<dbReference type="InterPro" id="IPR055270">
    <property type="entry name" value="Glyco_tran_10_C"/>
</dbReference>
<evidence type="ECO:0000256" key="7">
    <source>
        <dbReference type="ARBA" id="ARBA00022968"/>
    </source>
</evidence>
<feature type="domain" description="Fucosyltransferase N-terminal" evidence="20">
    <location>
        <begin position="3"/>
        <end position="91"/>
    </location>
</feature>
<comment type="subcellular location">
    <subcellularLocation>
        <location evidence="1">Golgi apparatus membrane</location>
        <topology evidence="1">Single-pass type II membrane protein</topology>
    </subcellularLocation>
    <subcellularLocation>
        <location evidence="18">Golgi apparatus</location>
        <location evidence="18">Golgi stack membrane</location>
        <topology evidence="18">Single-pass type II membrane protein</topology>
    </subcellularLocation>
</comment>
<evidence type="ECO:0000256" key="2">
    <source>
        <dbReference type="ARBA" id="ARBA00004922"/>
    </source>
</evidence>
<dbReference type="GO" id="GO:0000139">
    <property type="term" value="C:Golgi membrane"/>
    <property type="evidence" value="ECO:0007669"/>
    <property type="project" value="UniProtKB-SubCell"/>
</dbReference>
<comment type="catalytic activity">
    <reaction evidence="13">
        <text>a beta-D-galactosyl-(1-&gt;4)-N-acetyl-beta-D-glucosaminyl derivative + GDP-beta-L-fucose = a beta-D-galactosyl-(1-&gt;4)-[alpha-L-fucosyl-(1-&gt;3)]-N-acetyl-beta-D-glucosaminyl derivative + GDP + H(+)</text>
        <dbReference type="Rhea" id="RHEA:14257"/>
        <dbReference type="ChEBI" id="CHEBI:15378"/>
        <dbReference type="ChEBI" id="CHEBI:57273"/>
        <dbReference type="ChEBI" id="CHEBI:58189"/>
        <dbReference type="ChEBI" id="CHEBI:133507"/>
        <dbReference type="ChEBI" id="CHEBI:137941"/>
        <dbReference type="EC" id="2.4.1.152"/>
    </reaction>
    <physiologicalReaction direction="left-to-right" evidence="13">
        <dbReference type="Rhea" id="RHEA:14258"/>
    </physiologicalReaction>
</comment>
<comment type="catalytic activity">
    <reaction evidence="16">
        <text>an N-acetyl-alpha-neuraminyl-(2-&gt;3)-beta-D-galactosyl-(1-&gt;4)-N-acetyl-beta-D-glucosaminyl derivative + GDP-beta-L-fucose = an alpha-Neu5Ac-(2-&gt;3)-beta-D-Gal-(1-&gt;4)-[alpha-L-Fuc-(1-&gt;3)]-beta-D-GlcNAc derivative + GDP + H(+)</text>
        <dbReference type="Rhea" id="RHEA:56076"/>
        <dbReference type="ChEBI" id="CHEBI:15378"/>
        <dbReference type="ChEBI" id="CHEBI:57273"/>
        <dbReference type="ChEBI" id="CHEBI:58189"/>
        <dbReference type="ChEBI" id="CHEBI:136545"/>
        <dbReference type="ChEBI" id="CHEBI:139509"/>
    </reaction>
    <physiologicalReaction direction="left-to-right" evidence="16">
        <dbReference type="Rhea" id="RHEA:56077"/>
    </physiologicalReaction>
</comment>
<proteinExistence type="inferred from homology"/>
<dbReference type="PANTHER" id="PTHR11929:SF132">
    <property type="entry name" value="ALPHA-(1,3)-FUCOSYLTRANSFERASE 4"/>
    <property type="match status" value="1"/>
</dbReference>
<keyword evidence="22" id="KW-1185">Reference proteome</keyword>
<comment type="pathway">
    <text evidence="2">Protein modification; protein glycosylation.</text>
</comment>
<comment type="catalytic activity">
    <reaction evidence="15">
        <text>an alpha-Neu5Ac-(2-&gt;3)-beta-D-Gal-(1-&gt;4)-beta-D-GlcNAc-(1-&gt;3)-beta-D-Gal-(1-&gt;4)-beta-D-GlcNAc derivative + GDP-beta-L-fucose = an alpha-Neu5Ac-(2-&gt;3)-beta-D-Gal-(1-&gt;4)-beta-D-GlcNAc-(1-&gt;3)-beta-D-Gal-(1-&gt;4)-[alpha-L-Fuc-(1-&gt;3)]-beta-D-GlcNAc derivative + GDP + H(+)</text>
        <dbReference type="Rhea" id="RHEA:68044"/>
        <dbReference type="ChEBI" id="CHEBI:15378"/>
        <dbReference type="ChEBI" id="CHEBI:57273"/>
        <dbReference type="ChEBI" id="CHEBI:58189"/>
        <dbReference type="ChEBI" id="CHEBI:145343"/>
        <dbReference type="ChEBI" id="CHEBI:176900"/>
    </reaction>
    <physiologicalReaction direction="left-to-right" evidence="15">
        <dbReference type="Rhea" id="RHEA:68045"/>
    </physiologicalReaction>
</comment>
<evidence type="ECO:0000256" key="9">
    <source>
        <dbReference type="ARBA" id="ARBA00023034"/>
    </source>
</evidence>
<comment type="function">
    <text evidence="17">Catalyzes alpha(1-&gt;3) linkage of fucosyl moiety transferred from GDP-beta-L-fucose to N-acetyl glucosamine (GlcNAc) within type 2 lactosamine (LacNAc, Gal-beta(1-&gt;4)GlcNAc) glycan attached to N- or O-linked glycoproteins. Robustly fucosylates nonsialylated distal LacNAc unit of the polylactosamine chain to form Lewis X antigen (CD15), a glycan determinant known to mediate important cellular functions in development and immunity. Fucosylates with lower efficiency sialylated LacNAc acceptors to form sialyl Lewis X and 6-sulfo sialyl Lewis X determinants that serve as recognition epitopes for C-type lectins. Together with FUT7 contributes to SELE, SELL and SELP selectin ligand biosynthesis and selectin-dependent lymphocyte homing, leukocyte migration and blood leukocyte homeostasis. In a cell type specific manner, may also fucosylate the internal LacNAc unit of the polylactosamine chain to form VIM-2 antigen that serves as recognition epitope for SELE.</text>
</comment>
<gene>
    <name evidence="21" type="ORF">JZ751_028559</name>
</gene>
<evidence type="ECO:0000256" key="15">
    <source>
        <dbReference type="ARBA" id="ARBA00036234"/>
    </source>
</evidence>
<keyword evidence="9 18" id="KW-0333">Golgi apparatus</keyword>
<feature type="domain" description="Fucosyltransferase C-terminal" evidence="19">
    <location>
        <begin position="107"/>
        <end position="269"/>
    </location>
</feature>
<dbReference type="InterPro" id="IPR031481">
    <property type="entry name" value="Glyco_tran_10_N"/>
</dbReference>
<keyword evidence="4 18" id="KW-0328">Glycosyltransferase</keyword>
<evidence type="ECO:0000256" key="5">
    <source>
        <dbReference type="ARBA" id="ARBA00022679"/>
    </source>
</evidence>
<evidence type="ECO:0000256" key="1">
    <source>
        <dbReference type="ARBA" id="ARBA00004323"/>
    </source>
</evidence>
<evidence type="ECO:0000256" key="4">
    <source>
        <dbReference type="ARBA" id="ARBA00022676"/>
    </source>
</evidence>
<dbReference type="GO" id="GO:0032580">
    <property type="term" value="C:Golgi cisterna membrane"/>
    <property type="evidence" value="ECO:0007669"/>
    <property type="project" value="UniProtKB-SubCell"/>
</dbReference>
<dbReference type="Proteomes" id="UP000824540">
    <property type="component" value="Unassembled WGS sequence"/>
</dbReference>
<evidence type="ECO:0000256" key="3">
    <source>
        <dbReference type="ARBA" id="ARBA00008919"/>
    </source>
</evidence>
<evidence type="ECO:0000256" key="12">
    <source>
        <dbReference type="ARBA" id="ARBA00023198"/>
    </source>
</evidence>
<dbReference type="Pfam" id="PF17039">
    <property type="entry name" value="Glyco_tran_10_N"/>
    <property type="match status" value="1"/>
</dbReference>
<evidence type="ECO:0000256" key="10">
    <source>
        <dbReference type="ARBA" id="ARBA00023136"/>
    </source>
</evidence>
<comment type="caution">
    <text evidence="21">The sequence shown here is derived from an EMBL/GenBank/DDBJ whole genome shotgun (WGS) entry which is preliminary data.</text>
</comment>
<dbReference type="GO" id="GO:0017083">
    <property type="term" value="F:4-galactosyl-N-acetylglucosaminide 3-alpha-L-fucosyltransferase activity"/>
    <property type="evidence" value="ECO:0007669"/>
    <property type="project" value="UniProtKB-EC"/>
</dbReference>
<dbReference type="EMBL" id="JAFBMS010000085">
    <property type="protein sequence ID" value="KAG9337542.1"/>
    <property type="molecule type" value="Genomic_DNA"/>
</dbReference>
<evidence type="ECO:0000256" key="6">
    <source>
        <dbReference type="ARBA" id="ARBA00022692"/>
    </source>
</evidence>